<dbReference type="InterPro" id="IPR000477">
    <property type="entry name" value="RT_dom"/>
</dbReference>
<reference evidence="2 3" key="1">
    <citation type="journal article" date="2020" name="Nat. Food">
        <title>A phased Vanilla planifolia genome enables genetic improvement of flavour and production.</title>
        <authorList>
            <person name="Hasing T."/>
            <person name="Tang H."/>
            <person name="Brym M."/>
            <person name="Khazi F."/>
            <person name="Huang T."/>
            <person name="Chambers A.H."/>
        </authorList>
    </citation>
    <scope>NUCLEOTIDE SEQUENCE [LARGE SCALE GENOMIC DNA]</scope>
    <source>
        <tissue evidence="2">Leaf</tissue>
    </source>
</reference>
<dbReference type="CDD" id="cd01650">
    <property type="entry name" value="RT_nLTR_like"/>
    <property type="match status" value="1"/>
</dbReference>
<gene>
    <name evidence="2" type="ORF">HPP92_017892</name>
</gene>
<dbReference type="PROSITE" id="PS50878">
    <property type="entry name" value="RT_POL"/>
    <property type="match status" value="1"/>
</dbReference>
<sequence>MPKAWKDTLVVLIPKRQGASKPEHFRPISLCNVIYKIVARILAERLKGVLSEVIAREQGAFLPGRSISNNIFIAQEMEARMYSSSSKVGLMAVKVDMEQAYDSVRWQFIEEMMQLLGFPPTWCKWVLACITSPRFGILLNGDRVPWIEACRGLRQGCPLSPYLFTLVSEFFSMLTRKYENQALLGFRCTSNGPLISHLLYADDVIIYAPGLHKSVSVIKKMLHKFSKFAGLNVNHEKSRIFFSRGMKKKKMKLVSSKLGIPKGNTLSYLGIPIFKLFKKTDFNFLIQKIEHQIAKWRVRPLSLAGRILLIKAVLESFPNFVMSHCVVPRGVVE</sequence>
<evidence type="ECO:0000259" key="1">
    <source>
        <dbReference type="PROSITE" id="PS50878"/>
    </source>
</evidence>
<dbReference type="SUPFAM" id="SSF56672">
    <property type="entry name" value="DNA/RNA polymerases"/>
    <property type="match status" value="1"/>
</dbReference>
<dbReference type="PANTHER" id="PTHR31635">
    <property type="entry name" value="REVERSE TRANSCRIPTASE DOMAIN-CONTAINING PROTEIN-RELATED"/>
    <property type="match status" value="1"/>
</dbReference>
<dbReference type="EMBL" id="JADCNM010000009">
    <property type="protein sequence ID" value="KAG0468564.1"/>
    <property type="molecule type" value="Genomic_DNA"/>
</dbReference>
<dbReference type="AlphaFoldDB" id="A0A835UMC6"/>
<feature type="domain" description="Reverse transcriptase" evidence="1">
    <location>
        <begin position="1"/>
        <end position="273"/>
    </location>
</feature>
<evidence type="ECO:0000313" key="3">
    <source>
        <dbReference type="Proteomes" id="UP000639772"/>
    </source>
</evidence>
<evidence type="ECO:0000313" key="2">
    <source>
        <dbReference type="EMBL" id="KAG0468564.1"/>
    </source>
</evidence>
<comment type="caution">
    <text evidence="2">The sequence shown here is derived from an EMBL/GenBank/DDBJ whole genome shotgun (WGS) entry which is preliminary data.</text>
</comment>
<name>A0A835UMC6_VANPL</name>
<organism evidence="2 3">
    <name type="scientific">Vanilla planifolia</name>
    <name type="common">Vanilla</name>
    <dbReference type="NCBI Taxonomy" id="51239"/>
    <lineage>
        <taxon>Eukaryota</taxon>
        <taxon>Viridiplantae</taxon>
        <taxon>Streptophyta</taxon>
        <taxon>Embryophyta</taxon>
        <taxon>Tracheophyta</taxon>
        <taxon>Spermatophyta</taxon>
        <taxon>Magnoliopsida</taxon>
        <taxon>Liliopsida</taxon>
        <taxon>Asparagales</taxon>
        <taxon>Orchidaceae</taxon>
        <taxon>Vanilloideae</taxon>
        <taxon>Vanilleae</taxon>
        <taxon>Vanilla</taxon>
    </lineage>
</organism>
<protein>
    <recommendedName>
        <fullName evidence="1">Reverse transcriptase domain-containing protein</fullName>
    </recommendedName>
</protein>
<dbReference type="Pfam" id="PF00078">
    <property type="entry name" value="RVT_1"/>
    <property type="match status" value="1"/>
</dbReference>
<proteinExistence type="predicted"/>
<dbReference type="OrthoDB" id="784000at2759"/>
<accession>A0A835UMC6</accession>
<dbReference type="Proteomes" id="UP000639772">
    <property type="component" value="Chromosome 9"/>
</dbReference>
<dbReference type="InterPro" id="IPR043502">
    <property type="entry name" value="DNA/RNA_pol_sf"/>
</dbReference>
<dbReference type="PANTHER" id="PTHR31635:SF196">
    <property type="entry name" value="REVERSE TRANSCRIPTASE DOMAIN-CONTAINING PROTEIN-RELATED"/>
    <property type="match status" value="1"/>
</dbReference>